<sequence>MCIAADGSVEENEVETATLLIENDEYIKDKQGALESLSVNIEMLSAAIEKSKAVFKLKVSPIIHQAINISDSLEKDRIKILLDSLIEAVQSGDKAQTLEMAEKIKEKLNAQPEITKQDAAEEYIRKSGDQEAISMLNKIKSNPRQYGENLKQAAKGNSVMKTALGVFTGMIASNLVMGAINQYQIEQALANFNAELENIGGIDNLGLGEYDSTLTDASAINFSEASLSENYEEEYASTDDVDEDVDTDEDMDIAMDTDDSGDFFSDLFS</sequence>
<organism evidence="1 2">
    <name type="scientific">Aestuariirhabdus litorea</name>
    <dbReference type="NCBI Taxonomy" id="2528527"/>
    <lineage>
        <taxon>Bacteria</taxon>
        <taxon>Pseudomonadati</taxon>
        <taxon>Pseudomonadota</taxon>
        <taxon>Gammaproteobacteria</taxon>
        <taxon>Oceanospirillales</taxon>
        <taxon>Aestuariirhabdaceae</taxon>
        <taxon>Aestuariirhabdus</taxon>
    </lineage>
</organism>
<keyword evidence="2" id="KW-1185">Reference proteome</keyword>
<name>A0A3P3VSN6_9GAMM</name>
<comment type="caution">
    <text evidence="1">The sequence shown here is derived from an EMBL/GenBank/DDBJ whole genome shotgun (WGS) entry which is preliminary data.</text>
</comment>
<evidence type="ECO:0000313" key="2">
    <source>
        <dbReference type="Proteomes" id="UP000280792"/>
    </source>
</evidence>
<accession>A0A3P3VSN6</accession>
<reference evidence="1 2" key="1">
    <citation type="submission" date="2018-08" db="EMBL/GenBank/DDBJ databases">
        <authorList>
            <person name="Khan S.A."/>
        </authorList>
    </citation>
    <scope>NUCLEOTIDE SEQUENCE [LARGE SCALE GENOMIC DNA]</scope>
    <source>
        <strain evidence="1 2">GTF-13</strain>
    </source>
</reference>
<dbReference type="EMBL" id="QWEZ01000001">
    <property type="protein sequence ID" value="RRJ83793.1"/>
    <property type="molecule type" value="Genomic_DNA"/>
</dbReference>
<protein>
    <submittedName>
        <fullName evidence="1">Uncharacterized protein</fullName>
    </submittedName>
</protein>
<dbReference type="Proteomes" id="UP000280792">
    <property type="component" value="Unassembled WGS sequence"/>
</dbReference>
<reference evidence="1 2" key="2">
    <citation type="submission" date="2018-12" db="EMBL/GenBank/DDBJ databases">
        <title>Simiduia agarivorans gen. nov., sp. nov., a marine, agarolytic bacterium isolated from shallow coastal water from Keelung, Taiwan.</title>
        <authorList>
            <person name="Shieh W.Y."/>
        </authorList>
    </citation>
    <scope>NUCLEOTIDE SEQUENCE [LARGE SCALE GENOMIC DNA]</scope>
    <source>
        <strain evidence="1 2">GTF-13</strain>
    </source>
</reference>
<dbReference type="AlphaFoldDB" id="A0A3P3VSN6"/>
<evidence type="ECO:0000313" key="1">
    <source>
        <dbReference type="EMBL" id="RRJ83793.1"/>
    </source>
</evidence>
<gene>
    <name evidence="1" type="ORF">D0544_01335</name>
</gene>
<proteinExistence type="predicted"/>